<reference evidence="8 9" key="1">
    <citation type="submission" date="2016-05" db="EMBL/GenBank/DDBJ databases">
        <title>Genomic Taxonomy of the Vibrionaceae.</title>
        <authorList>
            <person name="Gomez-Gil B."/>
            <person name="Enciso-Ibarra J."/>
        </authorList>
    </citation>
    <scope>NUCLEOTIDE SEQUENCE [LARGE SCALE GENOMIC DNA]</scope>
    <source>
        <strain evidence="8 9">CAIM 1920</strain>
    </source>
</reference>
<dbReference type="InterPro" id="IPR050090">
    <property type="entry name" value="Tyrosine_recombinase_XerCD"/>
</dbReference>
<dbReference type="SUPFAM" id="SSF54171">
    <property type="entry name" value="DNA-binding domain"/>
    <property type="match status" value="1"/>
</dbReference>
<dbReference type="GO" id="GO:0003677">
    <property type="term" value="F:DNA binding"/>
    <property type="evidence" value="ECO:0007669"/>
    <property type="project" value="UniProtKB-UniRule"/>
</dbReference>
<dbReference type="PROSITE" id="PS51900">
    <property type="entry name" value="CB"/>
    <property type="match status" value="1"/>
</dbReference>
<dbReference type="Pfam" id="PF00589">
    <property type="entry name" value="Phage_integrase"/>
    <property type="match status" value="1"/>
</dbReference>
<dbReference type="InterPro" id="IPR002104">
    <property type="entry name" value="Integrase_catalytic"/>
</dbReference>
<evidence type="ECO:0000256" key="4">
    <source>
        <dbReference type="ARBA" id="ARBA00023172"/>
    </source>
</evidence>
<dbReference type="STRING" id="1080227.A8L45_07990"/>
<comment type="caution">
    <text evidence="8">The sequence shown here is derived from an EMBL/GenBank/DDBJ whole genome shotgun (WGS) entry which is preliminary data.</text>
</comment>
<dbReference type="OrthoDB" id="8781634at2"/>
<dbReference type="RefSeq" id="WP_068900995.1">
    <property type="nucleotide sequence ID" value="NZ_JBHUIF010000013.1"/>
</dbReference>
<dbReference type="Proteomes" id="UP000094936">
    <property type="component" value="Unassembled WGS sequence"/>
</dbReference>
<evidence type="ECO:0000256" key="5">
    <source>
        <dbReference type="PROSITE-ProRule" id="PRU01248"/>
    </source>
</evidence>
<dbReference type="SUPFAM" id="SSF56349">
    <property type="entry name" value="DNA breaking-rejoining enzymes"/>
    <property type="match status" value="1"/>
</dbReference>
<evidence type="ECO:0000256" key="2">
    <source>
        <dbReference type="ARBA" id="ARBA00022908"/>
    </source>
</evidence>
<evidence type="ECO:0000259" key="7">
    <source>
        <dbReference type="PROSITE" id="PS51900"/>
    </source>
</evidence>
<organism evidence="8 9">
    <name type="scientific">Veronia pacifica</name>
    <dbReference type="NCBI Taxonomy" id="1080227"/>
    <lineage>
        <taxon>Bacteria</taxon>
        <taxon>Pseudomonadati</taxon>
        <taxon>Pseudomonadota</taxon>
        <taxon>Gammaproteobacteria</taxon>
        <taxon>Vibrionales</taxon>
        <taxon>Vibrionaceae</taxon>
        <taxon>Veronia</taxon>
    </lineage>
</organism>
<feature type="domain" description="Core-binding (CB)" evidence="7">
    <location>
        <begin position="83"/>
        <end position="168"/>
    </location>
</feature>
<dbReference type="InterPro" id="IPR044068">
    <property type="entry name" value="CB"/>
</dbReference>
<dbReference type="InterPro" id="IPR015094">
    <property type="entry name" value="Integrase_lambda-typ_DNA-bd_N"/>
</dbReference>
<dbReference type="Gene3D" id="1.10.443.10">
    <property type="entry name" value="Intergrase catalytic core"/>
    <property type="match status" value="1"/>
</dbReference>
<dbReference type="AlphaFoldDB" id="A0A1C3EL58"/>
<dbReference type="Gene3D" id="1.10.150.130">
    <property type="match status" value="1"/>
</dbReference>
<dbReference type="PROSITE" id="PS51898">
    <property type="entry name" value="TYR_RECOMBINASE"/>
    <property type="match status" value="1"/>
</dbReference>
<dbReference type="InterPro" id="IPR013762">
    <property type="entry name" value="Integrase-like_cat_sf"/>
</dbReference>
<dbReference type="InterPro" id="IPR010998">
    <property type="entry name" value="Integrase_recombinase_N"/>
</dbReference>
<evidence type="ECO:0000313" key="9">
    <source>
        <dbReference type="Proteomes" id="UP000094936"/>
    </source>
</evidence>
<keyword evidence="2" id="KW-0229">DNA integration</keyword>
<name>A0A1C3EL58_9GAMM</name>
<dbReference type="EMBL" id="LYBM01000011">
    <property type="protein sequence ID" value="ODA33977.1"/>
    <property type="molecule type" value="Genomic_DNA"/>
</dbReference>
<evidence type="ECO:0000259" key="6">
    <source>
        <dbReference type="PROSITE" id="PS51898"/>
    </source>
</evidence>
<dbReference type="InterPro" id="IPR016177">
    <property type="entry name" value="DNA-bd_dom_sf"/>
</dbReference>
<keyword evidence="9" id="KW-1185">Reference proteome</keyword>
<keyword evidence="3 5" id="KW-0238">DNA-binding</keyword>
<dbReference type="Gene3D" id="3.30.160.60">
    <property type="entry name" value="Classic Zinc Finger"/>
    <property type="match status" value="1"/>
</dbReference>
<dbReference type="InterPro" id="IPR011010">
    <property type="entry name" value="DNA_brk_join_enz"/>
</dbReference>
<evidence type="ECO:0000256" key="3">
    <source>
        <dbReference type="ARBA" id="ARBA00023125"/>
    </source>
</evidence>
<evidence type="ECO:0000313" key="8">
    <source>
        <dbReference type="EMBL" id="ODA33977.1"/>
    </source>
</evidence>
<dbReference type="PANTHER" id="PTHR30349:SF64">
    <property type="entry name" value="PROPHAGE INTEGRASE INTD-RELATED"/>
    <property type="match status" value="1"/>
</dbReference>
<evidence type="ECO:0000256" key="1">
    <source>
        <dbReference type="ARBA" id="ARBA00008857"/>
    </source>
</evidence>
<proteinExistence type="inferred from homology"/>
<dbReference type="PANTHER" id="PTHR30349">
    <property type="entry name" value="PHAGE INTEGRASE-RELATED"/>
    <property type="match status" value="1"/>
</dbReference>
<sequence>MAARPRTHKIDIPNFYQRLDKRDGRVYFQYRDPRTGRFHSLGSDKKRAQTIANELNERISQQLLDHYQHILDQSPPKVAKRGISTKAWCQRYMKLQRERAKNGELAENTVRQRYYDVIILEERLGQTGLKDIDTKSLAKIIDEYKAQNKIHRARRIRSTWIDVFKEALHAGEIEGGVNPAVATRGPRLKVSRNRLTKDDWLALVASAKKQSFPYVIHSLYLALTTGLRRQDLCNLKFSDIKNGHLLVSISKSRGQTKLAFPLTLTNPLVGMSLGKVIEQCRNTGVLSRYLLHLTTKHAPTKKGQPVSAVSISISFQKLRNESGLTWEQGSPPSFHELRSLAERTYAELGYDTQALLGHKSQKMTDKYHDNRGSEYTFIIDPSHK</sequence>
<dbReference type="GO" id="GO:0008907">
    <property type="term" value="F:integrase activity"/>
    <property type="evidence" value="ECO:0007669"/>
    <property type="project" value="InterPro"/>
</dbReference>
<gene>
    <name evidence="8" type="ORF">A8L45_07990</name>
</gene>
<protein>
    <submittedName>
        <fullName evidence="8">Integrase</fullName>
    </submittedName>
</protein>
<keyword evidence="4" id="KW-0233">DNA recombination</keyword>
<dbReference type="GO" id="GO:0006310">
    <property type="term" value="P:DNA recombination"/>
    <property type="evidence" value="ECO:0007669"/>
    <property type="project" value="UniProtKB-KW"/>
</dbReference>
<feature type="domain" description="Tyr recombinase" evidence="6">
    <location>
        <begin position="190"/>
        <end position="380"/>
    </location>
</feature>
<comment type="similarity">
    <text evidence="1">Belongs to the 'phage' integrase family.</text>
</comment>
<accession>A0A1C3EL58</accession>
<dbReference type="Pfam" id="PF09003">
    <property type="entry name" value="Arm-DNA-bind_1"/>
    <property type="match status" value="1"/>
</dbReference>